<evidence type="ECO:0000313" key="3">
    <source>
        <dbReference type="Proteomes" id="UP001604336"/>
    </source>
</evidence>
<dbReference type="SMART" id="SM00233">
    <property type="entry name" value="PH"/>
    <property type="match status" value="1"/>
</dbReference>
<organism evidence="2 3">
    <name type="scientific">Abeliophyllum distichum</name>
    <dbReference type="NCBI Taxonomy" id="126358"/>
    <lineage>
        <taxon>Eukaryota</taxon>
        <taxon>Viridiplantae</taxon>
        <taxon>Streptophyta</taxon>
        <taxon>Embryophyta</taxon>
        <taxon>Tracheophyta</taxon>
        <taxon>Spermatophyta</taxon>
        <taxon>Magnoliopsida</taxon>
        <taxon>eudicotyledons</taxon>
        <taxon>Gunneridae</taxon>
        <taxon>Pentapetalae</taxon>
        <taxon>asterids</taxon>
        <taxon>lamiids</taxon>
        <taxon>Lamiales</taxon>
        <taxon>Oleaceae</taxon>
        <taxon>Forsythieae</taxon>
        <taxon>Abeliophyllum</taxon>
    </lineage>
</organism>
<comment type="caution">
    <text evidence="2">The sequence shown here is derived from an EMBL/GenBank/DDBJ whole genome shotgun (WGS) entry which is preliminary data.</text>
</comment>
<protein>
    <submittedName>
        <fullName evidence="2">Pleckstrin-like proteiny (PH) domain-containing protein</fullName>
    </submittedName>
</protein>
<dbReference type="InterPro" id="IPR011993">
    <property type="entry name" value="PH-like_dom_sf"/>
</dbReference>
<feature type="domain" description="PH" evidence="1">
    <location>
        <begin position="522"/>
        <end position="634"/>
    </location>
</feature>
<dbReference type="Pfam" id="PF00169">
    <property type="entry name" value="PH"/>
    <property type="match status" value="1"/>
</dbReference>
<dbReference type="PROSITE" id="PS50003">
    <property type="entry name" value="PH_DOMAIN"/>
    <property type="match status" value="1"/>
</dbReference>
<evidence type="ECO:0000313" key="2">
    <source>
        <dbReference type="EMBL" id="KAL2472137.1"/>
    </source>
</evidence>
<dbReference type="EMBL" id="JBFOLK010000012">
    <property type="protein sequence ID" value="KAL2472137.1"/>
    <property type="molecule type" value="Genomic_DNA"/>
</dbReference>
<dbReference type="CDD" id="cd00821">
    <property type="entry name" value="PH"/>
    <property type="match status" value="1"/>
</dbReference>
<dbReference type="PANTHER" id="PTHR16166:SF137">
    <property type="entry name" value="PLECKSTRIN HOMOLOGY (PH) DOMAIN-CONTAINING PROTEIN"/>
    <property type="match status" value="1"/>
</dbReference>
<sequence>MYMQNGYRDLLKLADNFAAFNQRLKYAHYRPLTSPKTDPRSWWKYAYRAVSDQMKKASGKLSWEHVLRYARSRKKYISLYASLLKSDLDRMIVDDNKEIEELDRELDIDLILQWRMLAHKFVEQSVGSDLYQNKQKAKKSWWSFGWTNQPVKDENVPGTLTEEDWERLSSFIGYKEDEDEKLLIHDKDDVLRISLEVHMKHNASKLIDSKECLADLSCDNLDCYIKLYKEAKIFDIKLGSYRLLSPNGLLAESESAYDSLVGVFCYKPFDADVDWSFVAKASPCYVTYLKDSIDQIINFFQSNAAVSQTIALETASAVQMTIDEVKRTAARQVNRALKDHASVRLKPMDKGKNGHRRLGQGQNLVKHPKLPSPTDFCPDSIHPTKLLLDLGKLVIRTKDDAEYASPEEMGMYFQFDLVLSDVSAFLVDGDYHWSQASLNRTNGSSKSSVLSFLPVIDKCGVFLKLQQIRSQVAPFPSTRLALRLPSVGLHFSPARYHRLMQVAKIFQGEEGYQADLVCPWDQADFEGWLYHLTWKGVGGREAVWQRRYFCIVGPFLYLLENPGSRYYKHRFSLRAKQLYQVPAGTIGNMEHVLAVCDAERSNIKVVEDANALILRCESENARRIWQSYLQGAIYRASVSTPITGLTETSSDSDDSEIDNHDSMDSSKVESLFLTGVLDELKIRFNYSSQHDQNFMKLLLAKEKHLFEFRAIGGRVELSIRSNDMFIGTVLKALEVEDLVCCKGMSQVCFLARSFIRNADTPSLLGNTEIPTHTSNDSNQEVDDEFYEASENLNDSVDSPMSPADAVEYTSSQIIPQSSSSALKAPSFTRIAGLLPSDVTHTEAGGMEVTDTVDSFVKAQIVIFDQNSPLYTNVDKQVAVTLSTLSFFCRRPTILAIMEFANSINTQEESCESFSDASSSAVASNEMSKENMHDGQSAAIEETVVKSLLGKGKSRVVFYLKLNMARAEILLMKENGSKLATLSQDSFLTEIKVFPSSFSIKASLGNLRISDDSLQSSHIYFWACDMRNPGGNSFVELEFCSFSADDEDYEGYEYSLLGQLSEVRVVYLNRFLQEVISYFMGLVPSNSKDVVRIKDQVTNSEKWFTRSEIEGSPALKLDLSLKKPIILMPRRTDSLDYLKLDVVQITVQNSFRWIGGSKSEVKSVHVEILEVLVEDINLNIGLGSELGESIIQDVKGVSIVIRRSLRDVLHQIPSTEVSIKIAELKAALSNKEYEIITECAQANISETPNIVPPLKDESSSPSVNVSGQVISQVLDSTKSGTQYKETWIATKVSVDIDLVELSLHYGVTRDASLATVQVSGVWLLYKSNTRGEGFLSATLKDFTVVDDREGTEQELRLAIGKPDMIEYTSSQSVTDKMEYNIVDPSILENARKFVPTMLILDARFSDFSTSVSLCIQRPQLLVALDFLLAIVEFFVPKIRGVLVHEENANTSHFVDALILDHPTFCQPSDEFSLSPQRCMVADDEKYDLFTYDGRGGILYLKDRRGLNLSSPSTEALVYVGTGKKLQFRNVTIKNGLYLDSCILLGSNSSYSASEKDNVFLEAEDGTSSLHSSGEIINEAAAQNVAANRPTELIFELQAIGPELTFCNTSKNAASLILSNKLLHAQLDAFCRVVLKGDTVEMNANALGLTMESNGIRILEPFDTSVKFSNASGKTNIQLAVSDIFINFSFSILRLFLAVEEDILSFLRMTTEKKTILCSEFDRVGTIKNPVNDQVYAFWRPRAPTGFAVLGDYLTPIDKPPTKGVIAVNTSLIRVKRPKSFALVWSPSSSDGLLCTQGACNNELAADKTGVEGDGLCSIWFPEAPKGYVALGCVASPGRTEPPISSVFCILASLVSPCGLRDCISIGSSSRCSNLAFWRVDNGIGTFLPADPITSSLTQRAYELRHIYFGFPEISPEKLKSSKIQGFPSGGDYNIQTERSSIVNSRRFETVASFRLIWWNQGWGSRKELSIWRPVIPQGMIYFGDIAVQGYEPPNTCIVLHDSEDSKLYKAPTDFQRVGHIKKHSGKDDISFWMPQAPPGFVSLGCVACKGTPKLSDFSSLRCIRSDMVAADQFLEESIWDTSVSKFTKEPFSIWTVDNDLGTFIIRNDLKKPPKRFALKLADSDIPSGSDNTVINAEIRTFSAALFDDYGGLMVPFVQSVRSYNDKYESWEPLIEPVDGSLRYQYNPNVPGAASQLRLTSTRDLNLNVSVCNANMIFQAYASWNNLNHIQESNANAIPSTAGGKSVIDVHHKKDYYIIPQNKLGQDVFIRASEIRGLSNIIKMPSGDSKTLKVPVSKNMLDSHMKGSLLDKRRTMVAIIIADAELLKVDSLSSHQYTVSVRIYPDQSHPNESFLDQHVARTCGAVSDDSKSSDVEFVKWNEIFFFKVDSLDCCMVEFIVTDIGKGDPVCYFSSPMKQLLGSQDYSNSYDYLNELSWLELSSAESALNIESRKIGRVRCAVLLPPKSEIENIEKPVRRNRKSGSIQISPTPEGPWTNVRLNYSAPAACWRLGNEVVASEVSVIDGNRYVNIRSLVSVRNKTDFSLDLCLQLRSSNENTSPMAGDRKEVNYDGNESATDEFFESEKYNPNDHWVPCSDYEEGVSGVELPSGWEWVDEWHVDNTSVNTADGWVYAPDFESLKWPESHNPLKYVNYARERRWIRKRKPVARDFKSQIYLGPLKPGEIIPLPLSCLTQSAPYVLQFRPSRVETADGYSWSSAMGTATRSQDVERSKQVSEICVSTLRESEELLYCSEISGSSSNSSHGMWFCLSMQATEIAKNIHLDPILDWTIVVKSPISITNYLPFAAEISVLEMQASGHFLPCFRGIFSPGETVKVYNADIRSPLYFSLLPQRGWLPLQEAILLSHPSGVPSKTLSLRSSISGRLVQIVLEQSHTNERPLQARIIKVYSPYWLAIARCPPLSFRLVDMGVGKSKKIPVSFTTKRNKEVTLEEIPEEEIHEGATIASALNFKSLGLSASISQAGGEQFGPVKDLSPLGDMDGSMDLFAYNADGNCLRLFISSKPCPYQSIPTKVISVRPFMTFTNRVGQIIYLKLSSEDEPKALRVSDIRASFVYRETGGPNEIQVQLDDTDWSFPIQIVKEDTITLVLRKHDGTRRFLRAEIRGYEEGSRFIVVFRLGSENGPIRIENRTKNRMIRIRQTGFGDDAWIHLHALSTTNFSWEDPYGQKFIDTEIHGASSNVVCKFDLDKYGLSSVEDDLGLFVHVVNIGDIKVVRFVNESTPFSRSNDGSESIMQWGNWGNTHIQTKMSEQGSPLELIVELGVFGISVVDHRPRELAYLYMERIFISYSTGYDGGTTTRFKLIFGYMQLDNQLPLTVMPVVLAPDQTPDVNHPVFKMTVTVRNENLDGIQIYPKVYIRVIDKVWRLSIHEPIIWALVDFFNNLQLDRIPQNSSVTQVDPELRIDLIDISKVRLKVSLETAPAQRPHGLLGVWSPILSAVGNAFKIQVHLRRVMHRDRFLRKSAVMSAIGNLKVFAELSTDGQFLQLRSKQGWSRRITGVGDGIIQGTEALAQGVAFGVSGVVRKPVESARQNGLLGLAHGLGQAFLGFVLQPMSGALDFFSLTVDGIGASCSRCLEILNNKRNFQRIRNPRAIHSDNILREYSEREAVGQMILYLAEASRNFGCTDIFKEPSKFALSDCYEEHFMVPYQRIVLVTNRRVMLLQCVALDRLDGKPCKIMWDVPWEELMALELVKAGYPRPSHLIIHLKSFRRSENFVRVIKCNTEEETEEREPQAVRICSVVRKMWKAHLADMNSLTLKVPSSQRHVSTSWSENGERESRRQYRAIITSSEISSSGSVSNERRFVKHSINFSKIWSSEQESKSRCTLCRKQSLEDGEICSIWRPVCPDGYVSIGDIARTGNHPPNVAAVYSNSDQLFAHPVGYDLVWRNCSDDYRTPVSIWHPRAPEGYVSPGCVSVPSFTEPEPNTVYCIAESLTEETMFEEQKIWSAPDSYPWACHIYQVQSDALHFVALRQPKEESDWKPTRVLDDPQL</sequence>
<dbReference type="Gene3D" id="2.30.29.30">
    <property type="entry name" value="Pleckstrin-homology domain (PH domain)/Phosphotyrosine-binding domain (PTB)"/>
    <property type="match status" value="1"/>
</dbReference>
<dbReference type="InterPro" id="IPR001849">
    <property type="entry name" value="PH_domain"/>
</dbReference>
<keyword evidence="3" id="KW-1185">Reference proteome</keyword>
<dbReference type="PANTHER" id="PTHR16166">
    <property type="entry name" value="VACUOLAR PROTEIN SORTING-ASSOCIATED PROTEIN VPS13"/>
    <property type="match status" value="1"/>
</dbReference>
<reference evidence="3" key="1">
    <citation type="submission" date="2024-07" db="EMBL/GenBank/DDBJ databases">
        <title>Two chromosome-level genome assemblies of Korean endemic species Abeliophyllum distichum and Forsythia ovata (Oleaceae).</title>
        <authorList>
            <person name="Jang H."/>
        </authorList>
    </citation>
    <scope>NUCLEOTIDE SEQUENCE [LARGE SCALE GENOMIC DNA]</scope>
</reference>
<evidence type="ECO:0000259" key="1">
    <source>
        <dbReference type="PROSITE" id="PS50003"/>
    </source>
</evidence>
<dbReference type="SUPFAM" id="SSF50729">
    <property type="entry name" value="PH domain-like"/>
    <property type="match status" value="1"/>
</dbReference>
<accession>A0ABD1Q7I6</accession>
<dbReference type="Proteomes" id="UP001604336">
    <property type="component" value="Unassembled WGS sequence"/>
</dbReference>
<dbReference type="InterPro" id="IPR026847">
    <property type="entry name" value="VPS13"/>
</dbReference>
<name>A0ABD1Q7I6_9LAMI</name>
<dbReference type="InterPro" id="IPR056748">
    <property type="entry name" value="VPS13-like_C"/>
</dbReference>
<dbReference type="InterPro" id="IPR009291">
    <property type="entry name" value="Vps62"/>
</dbReference>
<dbReference type="Pfam" id="PF06101">
    <property type="entry name" value="Vps62"/>
    <property type="match status" value="3"/>
</dbReference>
<dbReference type="InterPro" id="IPR009543">
    <property type="entry name" value="VPS13_VAB"/>
</dbReference>
<gene>
    <name evidence="2" type="ORF">Adt_40273</name>
</gene>
<proteinExistence type="predicted"/>
<dbReference type="Pfam" id="PF25037">
    <property type="entry name" value="VPS13_C"/>
    <property type="match status" value="1"/>
</dbReference>
<dbReference type="Pfam" id="PF25036">
    <property type="entry name" value="VPS13_VAB"/>
    <property type="match status" value="1"/>
</dbReference>